<feature type="transmembrane region" description="Helical" evidence="1">
    <location>
        <begin position="93"/>
        <end position="114"/>
    </location>
</feature>
<keyword evidence="1" id="KW-1133">Transmembrane helix</keyword>
<feature type="transmembrane region" description="Helical" evidence="1">
    <location>
        <begin position="64"/>
        <end position="86"/>
    </location>
</feature>
<accession>A0A4Q9B3N6</accession>
<protein>
    <recommendedName>
        <fullName evidence="4">DUF998 domain-containing protein</fullName>
    </recommendedName>
</protein>
<evidence type="ECO:0008006" key="4">
    <source>
        <dbReference type="Google" id="ProtNLM"/>
    </source>
</evidence>
<keyword evidence="1" id="KW-0812">Transmembrane</keyword>
<dbReference type="Proteomes" id="UP000292858">
    <property type="component" value="Unassembled WGS sequence"/>
</dbReference>
<reference evidence="2 3" key="1">
    <citation type="submission" date="2019-02" db="EMBL/GenBank/DDBJ databases">
        <title>Thermus sp. a novel from hot spring.</title>
        <authorList>
            <person name="Zhao Z."/>
        </authorList>
    </citation>
    <scope>NUCLEOTIDE SEQUENCE [LARGE SCALE GENOMIC DNA]</scope>
    <source>
        <strain evidence="2 3">CFH 72773T</strain>
    </source>
</reference>
<comment type="caution">
    <text evidence="2">The sequence shown here is derived from an EMBL/GenBank/DDBJ whole genome shotgun (WGS) entry which is preliminary data.</text>
</comment>
<feature type="transmembrane region" description="Helical" evidence="1">
    <location>
        <begin position="6"/>
        <end position="22"/>
    </location>
</feature>
<evidence type="ECO:0000256" key="1">
    <source>
        <dbReference type="SAM" id="Phobius"/>
    </source>
</evidence>
<feature type="transmembrane region" description="Helical" evidence="1">
    <location>
        <begin position="143"/>
        <end position="165"/>
    </location>
</feature>
<feature type="transmembrane region" description="Helical" evidence="1">
    <location>
        <begin position="177"/>
        <end position="196"/>
    </location>
</feature>
<keyword evidence="3" id="KW-1185">Reference proteome</keyword>
<feature type="transmembrane region" description="Helical" evidence="1">
    <location>
        <begin position="202"/>
        <end position="218"/>
    </location>
</feature>
<organism evidence="2 3">
    <name type="scientific">Thermus thermamylovorans</name>
    <dbReference type="NCBI Taxonomy" id="2509362"/>
    <lineage>
        <taxon>Bacteria</taxon>
        <taxon>Thermotogati</taxon>
        <taxon>Deinococcota</taxon>
        <taxon>Deinococci</taxon>
        <taxon>Thermales</taxon>
        <taxon>Thermaceae</taxon>
        <taxon>Thermus</taxon>
    </lineage>
</organism>
<gene>
    <name evidence="2" type="ORF">ETP66_06860</name>
</gene>
<proteinExistence type="predicted"/>
<evidence type="ECO:0000313" key="3">
    <source>
        <dbReference type="Proteomes" id="UP000292858"/>
    </source>
</evidence>
<dbReference type="EMBL" id="SIJL01000007">
    <property type="protein sequence ID" value="TBH20520.1"/>
    <property type="molecule type" value="Genomic_DNA"/>
</dbReference>
<sequence>MALAFSLLAAALSWALFALLFGRYRRRPSWHNAFYALGLLLFALAVSAELLAKLLGAWNPFLYRLWYLAGAMHGVTFLGLGSLALLNPRAAKGLLLFLLPLILYGLFLVAWAPLDFARLPAPYTPSGAAFPDPSLTSPRLWTLPFNLIGTALLAGVALYSTLLFWRRNPLRAQGTALIFLAALVLASTSTLNRFGVVGLEEMGRAFGVALLYLGVAVADRSAAYAGGRA</sequence>
<keyword evidence="1" id="KW-0472">Membrane</keyword>
<feature type="transmembrane region" description="Helical" evidence="1">
    <location>
        <begin position="34"/>
        <end position="52"/>
    </location>
</feature>
<dbReference type="RefSeq" id="WP_130841859.1">
    <property type="nucleotide sequence ID" value="NZ_SIJL01000007.1"/>
</dbReference>
<evidence type="ECO:0000313" key="2">
    <source>
        <dbReference type="EMBL" id="TBH20520.1"/>
    </source>
</evidence>
<name>A0A4Q9B3N6_9DEIN</name>
<dbReference type="AlphaFoldDB" id="A0A4Q9B3N6"/>
<dbReference type="OrthoDB" id="32032at2"/>